<keyword evidence="1" id="KW-0732">Signal</keyword>
<feature type="signal peptide" evidence="1">
    <location>
        <begin position="1"/>
        <end position="31"/>
    </location>
</feature>
<dbReference type="EMBL" id="JBIGIC010000014">
    <property type="protein sequence ID" value="MFG6489755.1"/>
    <property type="molecule type" value="Genomic_DNA"/>
</dbReference>
<feature type="chain" id="PRO_5045105369" evidence="1">
    <location>
        <begin position="32"/>
        <end position="220"/>
    </location>
</feature>
<sequence>MPKVNTSLGRRTFTKLVLAMAATSMASLAYAQIGGKPEAPNSQNFGSDGTRERLIPNIKKFFGQAKGQYIDLRPEREKNSATVEEAESASQQFLRIFNDRPGGIVNLPDGNQITFGTQTHDTSNMAVVVTPSGSNTIIAAGMLHTRCGKYNGAPLGSKEFKKGLCENKQTFTIFWGKDVAPSQEINKELRDWIVTLLKDQAKSERTPRYGKLGIEVRRLG</sequence>
<reference evidence="2 3" key="1">
    <citation type="submission" date="2024-08" db="EMBL/GenBank/DDBJ databases">
        <authorList>
            <person name="Lu H."/>
        </authorList>
    </citation>
    <scope>NUCLEOTIDE SEQUENCE [LARGE SCALE GENOMIC DNA]</scope>
    <source>
        <strain evidence="2 3">BYS78W</strain>
    </source>
</reference>
<evidence type="ECO:0000313" key="3">
    <source>
        <dbReference type="Proteomes" id="UP001606134"/>
    </source>
</evidence>
<dbReference type="RefSeq" id="WP_394416149.1">
    <property type="nucleotide sequence ID" value="NZ_JBIGIC010000014.1"/>
</dbReference>
<comment type="caution">
    <text evidence="2">The sequence shown here is derived from an EMBL/GenBank/DDBJ whole genome shotgun (WGS) entry which is preliminary data.</text>
</comment>
<name>A0ABW7HIL5_9BURK</name>
<keyword evidence="3" id="KW-1185">Reference proteome</keyword>
<dbReference type="Proteomes" id="UP001606134">
    <property type="component" value="Unassembled WGS sequence"/>
</dbReference>
<proteinExistence type="predicted"/>
<accession>A0ABW7HIL5</accession>
<evidence type="ECO:0000256" key="1">
    <source>
        <dbReference type="SAM" id="SignalP"/>
    </source>
</evidence>
<gene>
    <name evidence="2" type="ORF">ACG04R_23970</name>
</gene>
<evidence type="ECO:0000313" key="2">
    <source>
        <dbReference type="EMBL" id="MFG6489755.1"/>
    </source>
</evidence>
<organism evidence="2 3">
    <name type="scientific">Pelomonas candidula</name>
    <dbReference type="NCBI Taxonomy" id="3299025"/>
    <lineage>
        <taxon>Bacteria</taxon>
        <taxon>Pseudomonadati</taxon>
        <taxon>Pseudomonadota</taxon>
        <taxon>Betaproteobacteria</taxon>
        <taxon>Burkholderiales</taxon>
        <taxon>Sphaerotilaceae</taxon>
        <taxon>Roseateles</taxon>
    </lineage>
</organism>
<protein>
    <submittedName>
        <fullName evidence="2">Uncharacterized protein</fullName>
    </submittedName>
</protein>